<dbReference type="Proteomes" id="UP001152872">
    <property type="component" value="Unassembled WGS sequence"/>
</dbReference>
<evidence type="ECO:0000313" key="1">
    <source>
        <dbReference type="EMBL" id="MDG3494993.1"/>
    </source>
</evidence>
<comment type="caution">
    <text evidence="1">The sequence shown here is derived from an EMBL/GenBank/DDBJ whole genome shotgun (WGS) entry which is preliminary data.</text>
</comment>
<sequence>MSELTKIAAILFKNLSDALLTTASELSNLDAYESKPTFTQADDKPPLLAPEKPKLITRYQYEAREKVLVLFEGASSPTRYRILKRIDSNNYIVYPQNASKALAREVNIDQILGLDPDR</sequence>
<name>A0A9X4M771_9CYAN</name>
<gene>
    <name evidence="1" type="ORF">FEV09_10535</name>
</gene>
<dbReference type="RefSeq" id="WP_009627096.1">
    <property type="nucleotide sequence ID" value="NZ_VBTY01000074.1"/>
</dbReference>
<dbReference type="AlphaFoldDB" id="A0A9X4M771"/>
<proteinExistence type="predicted"/>
<protein>
    <submittedName>
        <fullName evidence="1">Uncharacterized protein</fullName>
    </submittedName>
</protein>
<dbReference type="EMBL" id="VBTY01000074">
    <property type="protein sequence ID" value="MDG3494993.1"/>
    <property type="molecule type" value="Genomic_DNA"/>
</dbReference>
<reference evidence="1" key="1">
    <citation type="submission" date="2019-05" db="EMBL/GenBank/DDBJ databases">
        <title>Whole genome sequencing of Pseudanabaena catenata USMAC16.</title>
        <authorList>
            <person name="Khan Z."/>
            <person name="Omar W.M."/>
            <person name="Convey P."/>
            <person name="Merican F."/>
            <person name="Najimudin N."/>
        </authorList>
    </citation>
    <scope>NUCLEOTIDE SEQUENCE</scope>
    <source>
        <strain evidence="1">USMAC16</strain>
    </source>
</reference>
<keyword evidence="2" id="KW-1185">Reference proteome</keyword>
<organism evidence="1 2">
    <name type="scientific">Pseudanabaena catenata USMAC16</name>
    <dbReference type="NCBI Taxonomy" id="1855837"/>
    <lineage>
        <taxon>Bacteria</taxon>
        <taxon>Bacillati</taxon>
        <taxon>Cyanobacteriota</taxon>
        <taxon>Cyanophyceae</taxon>
        <taxon>Pseudanabaenales</taxon>
        <taxon>Pseudanabaenaceae</taxon>
        <taxon>Pseudanabaena</taxon>
    </lineage>
</organism>
<accession>A0A9X4M771</accession>
<evidence type="ECO:0000313" key="2">
    <source>
        <dbReference type="Proteomes" id="UP001152872"/>
    </source>
</evidence>